<dbReference type="Gene3D" id="2.130.10.10">
    <property type="entry name" value="YVTN repeat-like/Quinoprotein amine dehydrogenase"/>
    <property type="match status" value="2"/>
</dbReference>
<dbReference type="PROSITE" id="PS50294">
    <property type="entry name" value="WD_REPEATS_REGION"/>
    <property type="match status" value="1"/>
</dbReference>
<evidence type="ECO:0000256" key="1">
    <source>
        <dbReference type="PROSITE-ProRule" id="PRU00221"/>
    </source>
</evidence>
<dbReference type="AlphaFoldDB" id="A0A833VCI5"/>
<dbReference type="InterPro" id="IPR044230">
    <property type="entry name" value="GTF3C4"/>
</dbReference>
<proteinExistence type="predicted"/>
<dbReference type="SMART" id="SM00320">
    <property type="entry name" value="WD40"/>
    <property type="match status" value="4"/>
</dbReference>
<dbReference type="Pfam" id="PF12657">
    <property type="entry name" value="TFIIIC_delta"/>
    <property type="match status" value="1"/>
</dbReference>
<dbReference type="OrthoDB" id="6021743at2759"/>
<sequence>MYPSGISTYDETTLIASPLYQNSICWSDENLLAVASGKLITILNPSSLAGPKGLITLSQNKPFPIGKVTREDLLRPCLMPICLSRNTDPCVRSISWSPSGFSPCGGCLLSVCTADGHVKLYRSPYIEFVSEWVEIADVSQLIYKYHASTNFAEADNAIVPSHQANAESEAGVTNAKKLPRKRDSKGCRSDDANSGSLLLITPEQYASRHAILSSLVVAWSPSLPRLKNLESPTKCTILAIGTKSGDVSFWRTCVPERYSLSSGTISINVELAGFLKAHDSWVSAIAWGLSLASSCSSRLILATGSSDGSVKLWYADLEEVTKANRKPFCLPMEVKINGSGLVSAISLITPENHQNKAVLAIGRGSGSIEVWIYDLSSNQLVSAGTYHSHNQMVTGLAFSSDGRCLYSCSQDNSVCSWVFDGSRLHETNSPSDIPGHSNPANLSHLSDLCYGIAVSPGEMMVAVVRNLDTKLLNPMYQAGTQKAMVELLYTGGQNLEIMKEPLDSSDINLTCWDLNILCSLKKYENYNKDLVIWDIIIVLLALKKSNPGLVENLLSKWISGWFLDIQQVAPLENILSHMKSRVSSMHTRKLHLVCVICRRVIFIDSKSDKVKQMWHDVLAACENELRERLVGFTFTLVLQASGSCLRSTGRELVGVGQMMQWVSVSNGEISDWLKKLLLKIKKLEDRIQLLCQYTTEEECSYCSALVQFESPEIAWCNASDLAGGLSETHKLSRCAVSMQLCSIVDSVWFCICCQRSVDKLPPQSFFSISGSPLDVSCENVSLDSVNIPVCPFCGIMLQRQLPEFLLSVNPV</sequence>
<dbReference type="GO" id="GO:0004402">
    <property type="term" value="F:histone acetyltransferase activity"/>
    <property type="evidence" value="ECO:0007669"/>
    <property type="project" value="InterPro"/>
</dbReference>
<feature type="domain" description="Transcription factor IIIC 90kDa subunit N-terminal" evidence="3">
    <location>
        <begin position="26"/>
        <end position="470"/>
    </location>
</feature>
<evidence type="ECO:0000313" key="5">
    <source>
        <dbReference type="Proteomes" id="UP000623129"/>
    </source>
</evidence>
<comment type="caution">
    <text evidence="4">The sequence shown here is derived from an EMBL/GenBank/DDBJ whole genome shotgun (WGS) entry which is preliminary data.</text>
</comment>
<dbReference type="GO" id="GO:0000127">
    <property type="term" value="C:transcription factor TFIIIC complex"/>
    <property type="evidence" value="ECO:0007669"/>
    <property type="project" value="InterPro"/>
</dbReference>
<feature type="repeat" description="WD" evidence="1">
    <location>
        <begin position="275"/>
        <end position="313"/>
    </location>
</feature>
<dbReference type="SUPFAM" id="SSF50978">
    <property type="entry name" value="WD40 repeat-like"/>
    <property type="match status" value="1"/>
</dbReference>
<dbReference type="PANTHER" id="PTHR15496">
    <property type="entry name" value="GENERAL TRANSCRIPTION FACTOR 3C POLYPEPTIDE 4 FAMILY"/>
    <property type="match status" value="1"/>
</dbReference>
<reference evidence="4" key="1">
    <citation type="submission" date="2020-01" db="EMBL/GenBank/DDBJ databases">
        <title>Genome sequence of Kobresia littledalei, the first chromosome-level genome in the family Cyperaceae.</title>
        <authorList>
            <person name="Qu G."/>
        </authorList>
    </citation>
    <scope>NUCLEOTIDE SEQUENCE</scope>
    <source>
        <strain evidence="4">C.B.Clarke</strain>
        <tissue evidence="4">Leaf</tissue>
    </source>
</reference>
<dbReference type="PROSITE" id="PS50082">
    <property type="entry name" value="WD_REPEATS_2"/>
    <property type="match status" value="2"/>
</dbReference>
<feature type="repeat" description="WD" evidence="1">
    <location>
        <begin position="386"/>
        <end position="417"/>
    </location>
</feature>
<dbReference type="Proteomes" id="UP000623129">
    <property type="component" value="Unassembled WGS sequence"/>
</dbReference>
<keyword evidence="1" id="KW-0853">WD repeat</keyword>
<evidence type="ECO:0000256" key="2">
    <source>
        <dbReference type="SAM" id="MobiDB-lite"/>
    </source>
</evidence>
<keyword evidence="5" id="KW-1185">Reference proteome</keyword>
<dbReference type="InterPro" id="IPR015943">
    <property type="entry name" value="WD40/YVTN_repeat-like_dom_sf"/>
</dbReference>
<evidence type="ECO:0000313" key="4">
    <source>
        <dbReference type="EMBL" id="KAF3333941.1"/>
    </source>
</evidence>
<gene>
    <name evidence="4" type="ORF">FCM35_KLT01632</name>
</gene>
<organism evidence="4 5">
    <name type="scientific">Carex littledalei</name>
    <dbReference type="NCBI Taxonomy" id="544730"/>
    <lineage>
        <taxon>Eukaryota</taxon>
        <taxon>Viridiplantae</taxon>
        <taxon>Streptophyta</taxon>
        <taxon>Embryophyta</taxon>
        <taxon>Tracheophyta</taxon>
        <taxon>Spermatophyta</taxon>
        <taxon>Magnoliopsida</taxon>
        <taxon>Liliopsida</taxon>
        <taxon>Poales</taxon>
        <taxon>Cyperaceae</taxon>
        <taxon>Cyperoideae</taxon>
        <taxon>Cariceae</taxon>
        <taxon>Carex</taxon>
        <taxon>Carex subgen. Euthyceras</taxon>
    </lineage>
</organism>
<dbReference type="InterPro" id="IPR001680">
    <property type="entry name" value="WD40_rpt"/>
</dbReference>
<evidence type="ECO:0000259" key="3">
    <source>
        <dbReference type="Pfam" id="PF12657"/>
    </source>
</evidence>
<dbReference type="EMBL" id="SWLB01000010">
    <property type="protein sequence ID" value="KAF3333941.1"/>
    <property type="molecule type" value="Genomic_DNA"/>
</dbReference>
<dbReference type="InterPro" id="IPR024761">
    <property type="entry name" value="TFIIIC_delta_N"/>
</dbReference>
<dbReference type="PANTHER" id="PTHR15496:SF2">
    <property type="entry name" value="GENERAL TRANSCRIPTION FACTOR 3C POLYPEPTIDE 4"/>
    <property type="match status" value="1"/>
</dbReference>
<dbReference type="GO" id="GO:0006384">
    <property type="term" value="P:transcription initiation at RNA polymerase III promoter"/>
    <property type="evidence" value="ECO:0007669"/>
    <property type="project" value="InterPro"/>
</dbReference>
<protein>
    <submittedName>
        <fullName evidence="4">Transcription factor IIIC subunit delta N-term</fullName>
    </submittedName>
</protein>
<accession>A0A833VCI5</accession>
<dbReference type="InterPro" id="IPR036322">
    <property type="entry name" value="WD40_repeat_dom_sf"/>
</dbReference>
<feature type="region of interest" description="Disordered" evidence="2">
    <location>
        <begin position="163"/>
        <end position="190"/>
    </location>
</feature>
<name>A0A833VCI5_9POAL</name>